<feature type="domain" description="LysM" evidence="3">
    <location>
        <begin position="434"/>
        <end position="478"/>
    </location>
</feature>
<dbReference type="Gene3D" id="1.10.530.10">
    <property type="match status" value="1"/>
</dbReference>
<feature type="chain" id="PRO_5029890229" description="LysM domain-containing protein" evidence="2">
    <location>
        <begin position="23"/>
        <end position="601"/>
    </location>
</feature>
<dbReference type="Pfam" id="PF01476">
    <property type="entry name" value="LysM"/>
    <property type="match status" value="2"/>
</dbReference>
<dbReference type="InterPro" id="IPR036779">
    <property type="entry name" value="LysM_dom_sf"/>
</dbReference>
<dbReference type="EMBL" id="BJTG01000003">
    <property type="protein sequence ID" value="GEJ56745.1"/>
    <property type="molecule type" value="Genomic_DNA"/>
</dbReference>
<dbReference type="RefSeq" id="WP_176064225.1">
    <property type="nucleotide sequence ID" value="NZ_BJTG01000003.1"/>
</dbReference>
<reference evidence="5" key="1">
    <citation type="journal article" date="2020" name="Appl. Environ. Microbiol.">
        <title>Diazotrophic Anaeromyxobacter Isolates from Soils.</title>
        <authorList>
            <person name="Masuda Y."/>
            <person name="Yamanaka H."/>
            <person name="Xu Z.X."/>
            <person name="Shiratori Y."/>
            <person name="Aono T."/>
            <person name="Amachi S."/>
            <person name="Senoo K."/>
            <person name="Itoh H."/>
        </authorList>
    </citation>
    <scope>NUCLEOTIDE SEQUENCE [LARGE SCALE GENOMIC DNA]</scope>
    <source>
        <strain evidence="5">R267</strain>
    </source>
</reference>
<feature type="region of interest" description="Disordered" evidence="1">
    <location>
        <begin position="98"/>
        <end position="117"/>
    </location>
</feature>
<evidence type="ECO:0000313" key="4">
    <source>
        <dbReference type="EMBL" id="GEJ56745.1"/>
    </source>
</evidence>
<dbReference type="InterPro" id="IPR018392">
    <property type="entry name" value="LysM"/>
</dbReference>
<feature type="signal peptide" evidence="2">
    <location>
        <begin position="1"/>
        <end position="22"/>
    </location>
</feature>
<dbReference type="SMART" id="SM00257">
    <property type="entry name" value="LysM"/>
    <property type="match status" value="2"/>
</dbReference>
<dbReference type="GO" id="GO:0008932">
    <property type="term" value="F:lytic endotransglycosylase activity"/>
    <property type="evidence" value="ECO:0007669"/>
    <property type="project" value="TreeGrafter"/>
</dbReference>
<evidence type="ECO:0000259" key="3">
    <source>
        <dbReference type="PROSITE" id="PS51782"/>
    </source>
</evidence>
<keyword evidence="2" id="KW-0732">Signal</keyword>
<dbReference type="PANTHER" id="PTHR33734:SF22">
    <property type="entry name" value="MEMBRANE-BOUND LYTIC MUREIN TRANSGLYCOSYLASE D"/>
    <property type="match status" value="1"/>
</dbReference>
<name>A0A7I9VK48_9BACT</name>
<protein>
    <recommendedName>
        <fullName evidence="3">LysM domain-containing protein</fullName>
    </recommendedName>
</protein>
<sequence>MIRMKPLVFCALVALAGGAALAAESLPATGPTDGTGSAAALPPSPGPALAAAVAQPEVAAAKPAGDEDPADEADASAPDEPVIDQEVQAESAELEQVRAAEEKARVSEQVPPEDAAARAAARLGLESPLRQRLREAFGRESGAGPESNGRIAGLPEIDHDLRHLQAEYDIPIEVNEQVLAYVRFFQAPLVRKHFVKWLGRSYRYIPAFRKILRDEGLPEDTVFLAMIESGFGNLATSRAKAVGPWQFIPATGKRMGLKQDFWVDERRDPEKAARAAAKYLKELYKQTGDWRLAWAGYNAGVGKIFKARAKGQTDFWSMTRGRVLKAETKGYVPKLMAAAIVTKHHEAFGFSKEEIEAEAWQDYDEVSIPTATPLAAVAQAAELPEKALLELNPELRRTCTPPRAYTLKLPRGQKEAFARNWPGVSETVGKLAFAQHRVGRGESLRAIARTYRVDEVAIARVNGLRPARHVKAGTELVIPLNALARNQGVAFASAERASQAAEPRARRTAGRKVVAAAGTSARQADAGSAGRQRATVQVRSGDTLWSLARRFGVAVEELCRWNGIRNPRSFKLQAGRALVVYPPARPSRSAEAAPIRAAAAG</sequence>
<evidence type="ECO:0000313" key="5">
    <source>
        <dbReference type="Proteomes" id="UP000503640"/>
    </source>
</evidence>
<dbReference type="Proteomes" id="UP000503640">
    <property type="component" value="Unassembled WGS sequence"/>
</dbReference>
<dbReference type="CDD" id="cd00118">
    <property type="entry name" value="LysM"/>
    <property type="match status" value="2"/>
</dbReference>
<feature type="region of interest" description="Disordered" evidence="1">
    <location>
        <begin position="31"/>
        <end position="79"/>
    </location>
</feature>
<dbReference type="SUPFAM" id="SSF54106">
    <property type="entry name" value="LysM domain"/>
    <property type="match status" value="2"/>
</dbReference>
<proteinExistence type="predicted"/>
<dbReference type="AlphaFoldDB" id="A0A7I9VK48"/>
<accession>A0A7I9VK48</accession>
<gene>
    <name evidence="4" type="ORF">AMYX_14860</name>
</gene>
<dbReference type="InterPro" id="IPR023346">
    <property type="entry name" value="Lysozyme-like_dom_sf"/>
</dbReference>
<dbReference type="PANTHER" id="PTHR33734">
    <property type="entry name" value="LYSM DOMAIN-CONTAINING GPI-ANCHORED PROTEIN 2"/>
    <property type="match status" value="1"/>
</dbReference>
<evidence type="ECO:0000256" key="1">
    <source>
        <dbReference type="SAM" id="MobiDB-lite"/>
    </source>
</evidence>
<dbReference type="SUPFAM" id="SSF53955">
    <property type="entry name" value="Lysozyme-like"/>
    <property type="match status" value="1"/>
</dbReference>
<dbReference type="Gene3D" id="3.10.350.10">
    <property type="entry name" value="LysM domain"/>
    <property type="match status" value="2"/>
</dbReference>
<comment type="caution">
    <text evidence="4">The sequence shown here is derived from an EMBL/GenBank/DDBJ whole genome shotgun (WGS) entry which is preliminary data.</text>
</comment>
<dbReference type="Pfam" id="PF01464">
    <property type="entry name" value="SLT"/>
    <property type="match status" value="1"/>
</dbReference>
<feature type="domain" description="LysM" evidence="3">
    <location>
        <begin position="534"/>
        <end position="580"/>
    </location>
</feature>
<dbReference type="CDD" id="cd16894">
    <property type="entry name" value="MltD-like"/>
    <property type="match status" value="1"/>
</dbReference>
<organism evidence="4 5">
    <name type="scientific">Anaeromyxobacter diazotrophicus</name>
    <dbReference type="NCBI Taxonomy" id="2590199"/>
    <lineage>
        <taxon>Bacteria</taxon>
        <taxon>Pseudomonadati</taxon>
        <taxon>Myxococcota</taxon>
        <taxon>Myxococcia</taxon>
        <taxon>Myxococcales</taxon>
        <taxon>Cystobacterineae</taxon>
        <taxon>Anaeromyxobacteraceae</taxon>
        <taxon>Anaeromyxobacter</taxon>
    </lineage>
</organism>
<feature type="compositionally biased region" description="Low complexity" evidence="1">
    <location>
        <begin position="36"/>
        <end position="63"/>
    </location>
</feature>
<dbReference type="InterPro" id="IPR008258">
    <property type="entry name" value="Transglycosylase_SLT_dom_1"/>
</dbReference>
<keyword evidence="5" id="KW-1185">Reference proteome</keyword>
<dbReference type="PROSITE" id="PS51782">
    <property type="entry name" value="LYSM"/>
    <property type="match status" value="2"/>
</dbReference>
<evidence type="ECO:0000256" key="2">
    <source>
        <dbReference type="SAM" id="SignalP"/>
    </source>
</evidence>